<dbReference type="STRING" id="568860.SAMN05421811_1031"/>
<dbReference type="RefSeq" id="WP_143082134.1">
    <property type="nucleotide sequence ID" value="NZ_FOHX01000003.1"/>
</dbReference>
<dbReference type="Proteomes" id="UP000199361">
    <property type="component" value="Unassembled WGS sequence"/>
</dbReference>
<gene>
    <name evidence="2" type="ORF">SAMN05421811_1031</name>
</gene>
<accession>A0A1I0ECY0</accession>
<evidence type="ECO:0000313" key="3">
    <source>
        <dbReference type="Proteomes" id="UP000199361"/>
    </source>
</evidence>
<dbReference type="PANTHER" id="PTHR46564">
    <property type="entry name" value="TRANSPOSASE"/>
    <property type="match status" value="1"/>
</dbReference>
<proteinExistence type="predicted"/>
<dbReference type="AlphaFoldDB" id="A0A1I0ECY0"/>
<evidence type="ECO:0000259" key="1">
    <source>
        <dbReference type="Pfam" id="PF13358"/>
    </source>
</evidence>
<dbReference type="PANTHER" id="PTHR46564:SF1">
    <property type="entry name" value="TRANSPOSASE"/>
    <property type="match status" value="1"/>
</dbReference>
<feature type="domain" description="Tc1-like transposase DDE" evidence="1">
    <location>
        <begin position="8"/>
        <end position="62"/>
    </location>
</feature>
<name>A0A1I0ECY0_9ACTN</name>
<dbReference type="GO" id="GO:0003676">
    <property type="term" value="F:nucleic acid binding"/>
    <property type="evidence" value="ECO:0007669"/>
    <property type="project" value="InterPro"/>
</dbReference>
<dbReference type="Pfam" id="PF13358">
    <property type="entry name" value="DDE_3"/>
    <property type="match status" value="1"/>
</dbReference>
<keyword evidence="3" id="KW-1185">Reference proteome</keyword>
<organism evidence="2 3">
    <name type="scientific">Nonomuraea wenchangensis</name>
    <dbReference type="NCBI Taxonomy" id="568860"/>
    <lineage>
        <taxon>Bacteria</taxon>
        <taxon>Bacillati</taxon>
        <taxon>Actinomycetota</taxon>
        <taxon>Actinomycetes</taxon>
        <taxon>Streptosporangiales</taxon>
        <taxon>Streptosporangiaceae</taxon>
        <taxon>Nonomuraea</taxon>
    </lineage>
</organism>
<dbReference type="EMBL" id="FOHX01000003">
    <property type="protein sequence ID" value="SET43110.1"/>
    <property type="molecule type" value="Genomic_DNA"/>
</dbReference>
<dbReference type="InterPro" id="IPR038717">
    <property type="entry name" value="Tc1-like_DDE_dom"/>
</dbReference>
<dbReference type="OrthoDB" id="341531at2"/>
<dbReference type="Gene3D" id="3.30.420.10">
    <property type="entry name" value="Ribonuclease H-like superfamily/Ribonuclease H"/>
    <property type="match status" value="1"/>
</dbReference>
<sequence length="105" mass="11877">AHQQLGGPIVLIWDNVSTHLDARMRALIEARPWLTVFYLPTYAPDLNPVEMAWSHLKRSLGNLAPCTLDELAKVIRSRLKQMQYRASLLDAFLAHTGLITNPRST</sequence>
<evidence type="ECO:0000313" key="2">
    <source>
        <dbReference type="EMBL" id="SET43110.1"/>
    </source>
</evidence>
<feature type="non-terminal residue" evidence="2">
    <location>
        <position position="1"/>
    </location>
</feature>
<reference evidence="2 3" key="1">
    <citation type="submission" date="2016-10" db="EMBL/GenBank/DDBJ databases">
        <authorList>
            <person name="de Groot N.N."/>
        </authorList>
    </citation>
    <scope>NUCLEOTIDE SEQUENCE [LARGE SCALE GENOMIC DNA]</scope>
    <source>
        <strain evidence="2 3">CGMCC 4.5598</strain>
    </source>
</reference>
<dbReference type="InterPro" id="IPR036397">
    <property type="entry name" value="RNaseH_sf"/>
</dbReference>
<protein>
    <submittedName>
        <fullName evidence="2">Putative transposase</fullName>
    </submittedName>
</protein>